<keyword evidence="2" id="KW-1185">Reference proteome</keyword>
<proteinExistence type="predicted"/>
<evidence type="ECO:0000313" key="2">
    <source>
        <dbReference type="Proteomes" id="UP000031549"/>
    </source>
</evidence>
<organism evidence="1 2">
    <name type="scientific">Hassallia byssoidea VB512170</name>
    <dbReference type="NCBI Taxonomy" id="1304833"/>
    <lineage>
        <taxon>Bacteria</taxon>
        <taxon>Bacillati</taxon>
        <taxon>Cyanobacteriota</taxon>
        <taxon>Cyanophyceae</taxon>
        <taxon>Nostocales</taxon>
        <taxon>Tolypothrichaceae</taxon>
        <taxon>Hassallia</taxon>
    </lineage>
</organism>
<dbReference type="AlphaFoldDB" id="A0A846HA94"/>
<dbReference type="EMBL" id="JTCM02000022">
    <property type="protein sequence ID" value="NEU73381.1"/>
    <property type="molecule type" value="Genomic_DNA"/>
</dbReference>
<reference evidence="1 2" key="1">
    <citation type="journal article" date="2015" name="Genome Announc.">
        <title>Draft Genome Sequence of Cyanobacterium Hassallia byssoidea Strain VB512170, Isolated from Monuments in India.</title>
        <authorList>
            <person name="Singh D."/>
            <person name="Chandrababunaidu M.M."/>
            <person name="Panda A."/>
            <person name="Sen D."/>
            <person name="Bhattacharyya S."/>
            <person name="Adhikary S.P."/>
            <person name="Tripathy S."/>
        </authorList>
    </citation>
    <scope>NUCLEOTIDE SEQUENCE [LARGE SCALE GENOMIC DNA]</scope>
    <source>
        <strain evidence="1 2">VB512170</strain>
    </source>
</reference>
<protein>
    <submittedName>
        <fullName evidence="1">Uncharacterized protein</fullName>
    </submittedName>
</protein>
<comment type="caution">
    <text evidence="1">The sequence shown here is derived from an EMBL/GenBank/DDBJ whole genome shotgun (WGS) entry which is preliminary data.</text>
</comment>
<name>A0A846HA94_9CYAN</name>
<evidence type="ECO:0000313" key="1">
    <source>
        <dbReference type="EMBL" id="NEU73381.1"/>
    </source>
</evidence>
<dbReference type="Proteomes" id="UP000031549">
    <property type="component" value="Unassembled WGS sequence"/>
</dbReference>
<accession>A0A846HA94</accession>
<sequence length="82" mass="9414">MGRQGDKGTRGQGEKPNYQLPITNYQLPITNYQLPITNCISNLRNYLLVSAENLTLQLVRYQHQQMKSFHQGCLTADLMSQE</sequence>
<gene>
    <name evidence="1" type="ORF">PI95_012590</name>
</gene>